<dbReference type="Gene3D" id="3.30.750.140">
    <property type="match status" value="1"/>
</dbReference>
<feature type="compositionally biased region" description="Basic and acidic residues" evidence="1">
    <location>
        <begin position="55"/>
        <end position="77"/>
    </location>
</feature>
<comment type="caution">
    <text evidence="3">The sequence shown here is derived from an EMBL/GenBank/DDBJ whole genome shotgun (WGS) entry which is preliminary data.</text>
</comment>
<feature type="compositionally biased region" description="Polar residues" evidence="1">
    <location>
        <begin position="210"/>
        <end position="228"/>
    </location>
</feature>
<feature type="region of interest" description="Disordered" evidence="1">
    <location>
        <begin position="133"/>
        <end position="229"/>
    </location>
</feature>
<dbReference type="Proteomes" id="UP000550508">
    <property type="component" value="Unassembled WGS sequence"/>
</dbReference>
<evidence type="ECO:0000259" key="2">
    <source>
        <dbReference type="Pfam" id="PF02120"/>
    </source>
</evidence>
<evidence type="ECO:0000313" key="4">
    <source>
        <dbReference type="Proteomes" id="UP000550508"/>
    </source>
</evidence>
<feature type="region of interest" description="Disordered" evidence="1">
    <location>
        <begin position="333"/>
        <end position="406"/>
    </location>
</feature>
<feature type="compositionally biased region" description="Low complexity" evidence="1">
    <location>
        <begin position="355"/>
        <end position="367"/>
    </location>
</feature>
<feature type="domain" description="Flagellar hook-length control protein-like C-terminal" evidence="2">
    <location>
        <begin position="261"/>
        <end position="324"/>
    </location>
</feature>
<keyword evidence="3" id="KW-0282">Flagellum</keyword>
<sequence length="406" mass="41426">MTIGADMPLKSLIGARIKDSSNGESPVDLMLPADGKAALDFETMVKTTAPKLHRGKSEVKDGVLDTPDKDAEAKNDDATGPAAGQGVFGQTMLALEKLLQNQQQAQDHSLATADPHFAASSVDDAAALINDTTPVKPVGDASSETALPDKASETSAVASPMKTEAAQLRNGEATPAATPPSARPQASETNAQPPSTERSVPRLAEPSPAPSTNAAMANASAGGQSDLRTATPLTPAAAAPVAGRPGISDVQVISDRSTSATRTLVIQLQPIELGTVTARLRLTSEGMHIQLNAENNVAAEHLARDHEALGKALKLAGVGDDTSSITIAVIDRSSPTSNAQGGHLNSGGQDAQADARAYGQGQAASGGAKQGGSTGQQYPGDTRADEREEKAGKLGIESHVSRGLVV</sequence>
<dbReference type="InterPro" id="IPR038610">
    <property type="entry name" value="FliK-like_C_sf"/>
</dbReference>
<protein>
    <submittedName>
        <fullName evidence="3">Flagellar hook-length control protein FliK</fullName>
    </submittedName>
</protein>
<feature type="compositionally biased region" description="Basic and acidic residues" evidence="1">
    <location>
        <begin position="382"/>
        <end position="392"/>
    </location>
</feature>
<organism evidence="3 4">
    <name type="scientific">Phyllobacterium pellucidum</name>
    <dbReference type="NCBI Taxonomy" id="2740464"/>
    <lineage>
        <taxon>Bacteria</taxon>
        <taxon>Pseudomonadati</taxon>
        <taxon>Pseudomonadota</taxon>
        <taxon>Alphaproteobacteria</taxon>
        <taxon>Hyphomicrobiales</taxon>
        <taxon>Phyllobacteriaceae</taxon>
        <taxon>Phyllobacterium</taxon>
    </lineage>
</organism>
<dbReference type="InterPro" id="IPR021136">
    <property type="entry name" value="Flagellar_hook_control-like_C"/>
</dbReference>
<evidence type="ECO:0000256" key="1">
    <source>
        <dbReference type="SAM" id="MobiDB-lite"/>
    </source>
</evidence>
<dbReference type="Pfam" id="PF02120">
    <property type="entry name" value="Flg_hook"/>
    <property type="match status" value="1"/>
</dbReference>
<keyword evidence="3" id="KW-0966">Cell projection</keyword>
<gene>
    <name evidence="3" type="ORF">HQ945_20660</name>
</gene>
<accession>A0A849VUJ7</accession>
<dbReference type="RefSeq" id="WP_113282239.1">
    <property type="nucleotide sequence ID" value="NZ_JABUMX010000007.1"/>
</dbReference>
<dbReference type="AlphaFoldDB" id="A0A849VUJ7"/>
<dbReference type="EMBL" id="JABUMX010000007">
    <property type="protein sequence ID" value="NTS33675.1"/>
    <property type="molecule type" value="Genomic_DNA"/>
</dbReference>
<keyword evidence="4" id="KW-1185">Reference proteome</keyword>
<feature type="region of interest" description="Disordered" evidence="1">
    <location>
        <begin position="52"/>
        <end position="84"/>
    </location>
</feature>
<reference evidence="3 4" key="1">
    <citation type="submission" date="2020-05" db="EMBL/GenBank/DDBJ databases">
        <authorList>
            <person name="Kim M.K."/>
        </authorList>
    </citation>
    <scope>NUCLEOTIDE SEQUENCE [LARGE SCALE GENOMIC DNA]</scope>
    <source>
        <strain evidence="3 4">BT25</strain>
    </source>
</reference>
<keyword evidence="3" id="KW-0969">Cilium</keyword>
<name>A0A849VUJ7_9HYPH</name>
<feature type="compositionally biased region" description="Polar residues" evidence="1">
    <location>
        <begin position="188"/>
        <end position="198"/>
    </location>
</feature>
<evidence type="ECO:0000313" key="3">
    <source>
        <dbReference type="EMBL" id="NTS33675.1"/>
    </source>
</evidence>
<proteinExistence type="predicted"/>